<evidence type="ECO:0000256" key="16">
    <source>
        <dbReference type="SAM" id="MobiDB-lite"/>
    </source>
</evidence>
<accession>A0AA35P2J7</accession>
<dbReference type="PANTHER" id="PTHR16442:SF1">
    <property type="entry name" value="RING FINGER PROTEIN 17"/>
    <property type="match status" value="1"/>
</dbReference>
<keyword evidence="9" id="KW-0862">Zinc</keyword>
<feature type="compositionally biased region" description="Low complexity" evidence="16">
    <location>
        <begin position="1"/>
        <end position="11"/>
    </location>
</feature>
<dbReference type="FunFam" id="2.30.30.140:FF:000114">
    <property type="entry name" value="RING finger protein 17"/>
    <property type="match status" value="1"/>
</dbReference>
<dbReference type="SUPFAM" id="SSF50199">
    <property type="entry name" value="Staphylococcal nuclease"/>
    <property type="match status" value="1"/>
</dbReference>
<comment type="subcellular location">
    <subcellularLocation>
        <location evidence="2">Cytoplasm</location>
    </subcellularLocation>
    <subcellularLocation>
        <location evidence="1">Nucleus</location>
    </subcellularLocation>
</comment>
<evidence type="ECO:0000256" key="9">
    <source>
        <dbReference type="ARBA" id="ARBA00022833"/>
    </source>
</evidence>
<evidence type="ECO:0000256" key="7">
    <source>
        <dbReference type="ARBA" id="ARBA00022771"/>
    </source>
</evidence>
<reference evidence="18" key="1">
    <citation type="submission" date="2022-12" db="EMBL/GenBank/DDBJ databases">
        <authorList>
            <person name="Alioto T."/>
            <person name="Alioto T."/>
            <person name="Gomez Garrido J."/>
        </authorList>
    </citation>
    <scope>NUCLEOTIDE SEQUENCE</scope>
</reference>
<dbReference type="InterPro" id="IPR047845">
    <property type="entry name" value="RNF17-like_TUDOR_rpt1"/>
</dbReference>
<dbReference type="GO" id="GO:0005634">
    <property type="term" value="C:nucleus"/>
    <property type="evidence" value="ECO:0007669"/>
    <property type="project" value="UniProtKB-SubCell"/>
</dbReference>
<dbReference type="Gene3D" id="2.30.30.140">
    <property type="match status" value="5"/>
</dbReference>
<comment type="subunit">
    <text evidence="13">Interacts with MXD1, MXD3, MXD4, MXI1 and PIWIL1. Self-associates.</text>
</comment>
<evidence type="ECO:0000256" key="15">
    <source>
        <dbReference type="SAM" id="Coils"/>
    </source>
</evidence>
<dbReference type="Gene3D" id="2.40.50.90">
    <property type="match status" value="4"/>
</dbReference>
<evidence type="ECO:0000256" key="14">
    <source>
        <dbReference type="ARBA" id="ARBA00072636"/>
    </source>
</evidence>
<evidence type="ECO:0000259" key="17">
    <source>
        <dbReference type="PROSITE" id="PS50304"/>
    </source>
</evidence>
<dbReference type="PANTHER" id="PTHR16442">
    <property type="entry name" value="RING FINGER PROTEIN 17"/>
    <property type="match status" value="1"/>
</dbReference>
<evidence type="ECO:0000313" key="19">
    <source>
        <dbReference type="Proteomes" id="UP001178461"/>
    </source>
</evidence>
<dbReference type="GO" id="GO:0030154">
    <property type="term" value="P:cell differentiation"/>
    <property type="evidence" value="ECO:0007669"/>
    <property type="project" value="UniProtKB-KW"/>
</dbReference>
<evidence type="ECO:0000256" key="1">
    <source>
        <dbReference type="ARBA" id="ARBA00004123"/>
    </source>
</evidence>
<dbReference type="SMART" id="SM00333">
    <property type="entry name" value="TUDOR"/>
    <property type="match status" value="4"/>
</dbReference>
<feature type="domain" description="Tudor" evidence="17">
    <location>
        <begin position="918"/>
        <end position="977"/>
    </location>
</feature>
<keyword evidence="7" id="KW-0863">Zinc-finger</keyword>
<dbReference type="SUPFAM" id="SSF63748">
    <property type="entry name" value="Tudor/PWWP/MBT"/>
    <property type="match status" value="5"/>
</dbReference>
<evidence type="ECO:0000313" key="18">
    <source>
        <dbReference type="EMBL" id="CAI5773216.1"/>
    </source>
</evidence>
<organism evidence="18 19">
    <name type="scientific">Podarcis lilfordi</name>
    <name type="common">Lilford's wall lizard</name>
    <dbReference type="NCBI Taxonomy" id="74358"/>
    <lineage>
        <taxon>Eukaryota</taxon>
        <taxon>Metazoa</taxon>
        <taxon>Chordata</taxon>
        <taxon>Craniata</taxon>
        <taxon>Vertebrata</taxon>
        <taxon>Euteleostomi</taxon>
        <taxon>Lepidosauria</taxon>
        <taxon>Squamata</taxon>
        <taxon>Bifurcata</taxon>
        <taxon>Unidentata</taxon>
        <taxon>Episquamata</taxon>
        <taxon>Laterata</taxon>
        <taxon>Lacertibaenia</taxon>
        <taxon>Lacertidae</taxon>
        <taxon>Podarcis</taxon>
    </lineage>
</organism>
<comment type="function">
    <text evidence="12">Seems to be involved in regulation of transcriptional activity of MYC. In vitro, inhibits DNA-binding activity of Mad-MAX heterodimers. Can recruit Mad transcriptional repressors (MXD1, MXD3, MXD4 and MXI1) to the cytoplasm. May be involved in spermiogenesis.</text>
</comment>
<evidence type="ECO:0000256" key="3">
    <source>
        <dbReference type="ARBA" id="ARBA00022473"/>
    </source>
</evidence>
<dbReference type="Pfam" id="PF00567">
    <property type="entry name" value="TUDOR"/>
    <property type="match status" value="5"/>
</dbReference>
<proteinExistence type="predicted"/>
<evidence type="ECO:0000256" key="10">
    <source>
        <dbReference type="ARBA" id="ARBA00022871"/>
    </source>
</evidence>
<dbReference type="InterPro" id="IPR035437">
    <property type="entry name" value="SNase_OB-fold_sf"/>
</dbReference>
<dbReference type="CDD" id="cd20418">
    <property type="entry name" value="Tudor_TDRD4_rpt5"/>
    <property type="match status" value="1"/>
</dbReference>
<dbReference type="GO" id="GO:0008270">
    <property type="term" value="F:zinc ion binding"/>
    <property type="evidence" value="ECO:0007669"/>
    <property type="project" value="UniProtKB-KW"/>
</dbReference>
<dbReference type="EMBL" id="OX395129">
    <property type="protein sequence ID" value="CAI5773217.1"/>
    <property type="molecule type" value="Genomic_DNA"/>
</dbReference>
<keyword evidence="4" id="KW-0963">Cytoplasm</keyword>
<evidence type="ECO:0000256" key="13">
    <source>
        <dbReference type="ARBA" id="ARBA00062119"/>
    </source>
</evidence>
<dbReference type="CDD" id="cd20415">
    <property type="entry name" value="Tudor_TDRD4_rpt2"/>
    <property type="match status" value="1"/>
</dbReference>
<sequence length="1567" mass="177232">MAAAASFPGASAKRRGRFQQKSPFEGCRGAPSRRVLRDAGSDLQIQNSNRAGAYDSYTSQVTLDFEQKVRLRSLQKYKRFNTQSINQPINSADWTPAHYLRSEPSIADMNSKILQEIEKALEVAKNNLGWLKSAEEMLEDLITEAKEEESKIAGVINDTFSDIIASVNSRKRKLETELIMNTSYYITDIHSVQLSVMQKINSLDGAIKMAREIKATHSLKPCHNLNQVLCNLKMTLEEDVLKLDHLKKRALPRFHMDSEKITPMLENLGNFFPDTPNMCSFEGSLLKLSNMEEEFRTDVPSHISANLEPLVEDIGTVALLPESDACLEGNYTHLQEMTPPFTQKCISALPQTASSPDVIIEEIIEDDQENAPELVFVSSVLNPCHFYVRKVSQKKAAVRLEKTLRQFCNHKRSYPSDILELGSRIFVKSKEHGMWCRGKIIELMPLQKTNELKPRGPTKYKICDIAMMKIFLLDFGHIEALIISSVPNNIGINPEHITLEYIVTEDFCLVVKKPDIHIEAQLSGINHLALQCSLKDIVPKDSAEGWSRKARTEFLKMVKNKAVLMKVFREEDGVLIVDLMKPPANKISSDMPVSLRDALVFMDLARFRAEVSDQPENIEFLQYWAPAIPEENTEVTIVVSYITSPGDFYIQLVEEGPEFAAFLSKVEEVYKNDSRVGLEILCPVQGQPCIAKFEEDGVWYRAQVVGLPGHQEVEVKYVDFGNTAKINVQDMRKIKDEFLALPAKAIRCKLAHITPNKGANEWSSKSKDRFEELIQDKCMLCFIIEKSEDNILSVELYESVCVPPKASWSVNSLLVNEGLASYILSDTKMITESHHEVWDPTPEELFKAHGDNLQPGNEESVPFEGTKLDCSKELQVRISHVVSPSKFYVHLMSSEQILKSLQEKMAATYLESEREIVEWKIDMNCAAYVHDLNQWQRGQIRRIVSESKLEVFLIDFGITKTIDPVSLRELEQNLKMHKPLAMECSLTDIRPAGGTEQWTGTACDVLARYLTGAVVNLIIQESNTSPLPVKVFSKDGGLYTDISEYMIKEGLAFRKRSSLRAPSTTSLEKLPDTPFQQENVDVRQLLADTECTPTSSKPEKDADPSITDHKKQELKVSLTCPVTVEAYKPPAVPTSLVFSAVVSCVSDTGTIYVIPKSQEQQLNTLMSDIQKNFKCLGLLEPYSWKKGEACVVRAADTLWYRGEVLEVGCGITKVQYLDYGYIEKIPQCHLYPTVLYADIPPLSIPCQLYKTIPVGTVWQQDAVELLQELLTKRLVEINIMEHSDNPWDKISVKLCFSGMSLSSFMAYHKHCISEDDDGHMPKLDITYCSEDHLEQNCEISHEELLMSEVDTPLLPPYTSPSLPVLGELFPIKVTHVVSPNEVYITIDQRDSPNHEDDTEVSGDVETLDQALRRCNQNLESIPFLTDFRKDMPCLAKYSDGFWYRAKLISIHECNPLLIMVEFVDYGSSETVPTSRLRQLPPEFMQYPAQAFKVLLAGFKPALCESHTKIPYSSEWSMEALWTMIDCFQGKNLYASSLTHSPEHTVFVYEDGHLVHMKLVEMGFAELI</sequence>
<evidence type="ECO:0000256" key="2">
    <source>
        <dbReference type="ARBA" id="ARBA00004496"/>
    </source>
</evidence>
<dbReference type="EMBL" id="OX395129">
    <property type="protein sequence ID" value="CAI5773218.1"/>
    <property type="molecule type" value="Genomic_DNA"/>
</dbReference>
<dbReference type="EMBL" id="OX395129">
    <property type="protein sequence ID" value="CAI5773216.1"/>
    <property type="molecule type" value="Genomic_DNA"/>
</dbReference>
<gene>
    <name evidence="18" type="ORF">PODLI_1B023437</name>
</gene>
<feature type="region of interest" description="Disordered" evidence="16">
    <location>
        <begin position="1087"/>
        <end position="1110"/>
    </location>
</feature>
<evidence type="ECO:0000256" key="8">
    <source>
        <dbReference type="ARBA" id="ARBA00022782"/>
    </source>
</evidence>
<keyword evidence="11" id="KW-0539">Nucleus</keyword>
<feature type="domain" description="Tudor" evidence="17">
    <location>
        <begin position="1426"/>
        <end position="1486"/>
    </location>
</feature>
<dbReference type="FunFam" id="2.30.30.140:FF:000018">
    <property type="entry name" value="Serine/threonine-protein kinase 31"/>
    <property type="match status" value="2"/>
</dbReference>
<dbReference type="PROSITE" id="PS50304">
    <property type="entry name" value="TUDOR"/>
    <property type="match status" value="4"/>
</dbReference>
<keyword evidence="5" id="KW-0479">Metal-binding</keyword>
<protein>
    <recommendedName>
        <fullName evidence="14">RING finger protein 17</fullName>
    </recommendedName>
</protein>
<keyword evidence="3" id="KW-0217">Developmental protein</keyword>
<dbReference type="Proteomes" id="UP001178461">
    <property type="component" value="Chromosome 4"/>
</dbReference>
<name>A0AA35P2J7_9SAUR</name>
<dbReference type="GO" id="GO:0007283">
    <property type="term" value="P:spermatogenesis"/>
    <property type="evidence" value="ECO:0007669"/>
    <property type="project" value="UniProtKB-KW"/>
</dbReference>
<evidence type="ECO:0000256" key="5">
    <source>
        <dbReference type="ARBA" id="ARBA00022723"/>
    </source>
</evidence>
<keyword evidence="10" id="KW-0744">Spermatogenesis</keyword>
<evidence type="ECO:0000256" key="11">
    <source>
        <dbReference type="ARBA" id="ARBA00023242"/>
    </source>
</evidence>
<dbReference type="InterPro" id="IPR002999">
    <property type="entry name" value="Tudor"/>
</dbReference>
<keyword evidence="15" id="KW-0175">Coiled coil</keyword>
<keyword evidence="6" id="KW-0677">Repeat</keyword>
<dbReference type="InterPro" id="IPR047850">
    <property type="entry name" value="RNF17-like_TUDOR_rpt5"/>
</dbReference>
<evidence type="ECO:0000256" key="6">
    <source>
        <dbReference type="ARBA" id="ARBA00022737"/>
    </source>
</evidence>
<feature type="compositionally biased region" description="Basic and acidic residues" evidence="16">
    <location>
        <begin position="1097"/>
        <end position="1110"/>
    </location>
</feature>
<dbReference type="CDD" id="cd20414">
    <property type="entry name" value="Tudor_TDRD4_rpt1"/>
    <property type="match status" value="1"/>
</dbReference>
<keyword evidence="8" id="KW-0221">Differentiation</keyword>
<evidence type="ECO:0000256" key="12">
    <source>
        <dbReference type="ARBA" id="ARBA00057086"/>
    </source>
</evidence>
<dbReference type="InterPro" id="IPR047847">
    <property type="entry name" value="RNF17-like_TUDOR_rpt2"/>
</dbReference>
<evidence type="ECO:0000256" key="4">
    <source>
        <dbReference type="ARBA" id="ARBA00022490"/>
    </source>
</evidence>
<dbReference type="GO" id="GO:0005737">
    <property type="term" value="C:cytoplasm"/>
    <property type="evidence" value="ECO:0007669"/>
    <property type="project" value="UniProtKB-SubCell"/>
</dbReference>
<feature type="region of interest" description="Disordered" evidence="16">
    <location>
        <begin position="1"/>
        <end position="42"/>
    </location>
</feature>
<feature type="domain" description="Tudor" evidence="17">
    <location>
        <begin position="682"/>
        <end position="741"/>
    </location>
</feature>
<feature type="domain" description="Tudor" evidence="17">
    <location>
        <begin position="1183"/>
        <end position="1240"/>
    </location>
</feature>
<feature type="coiled-coil region" evidence="15">
    <location>
        <begin position="114"/>
        <end position="158"/>
    </location>
</feature>
<keyword evidence="19" id="KW-1185">Reference proteome</keyword>